<dbReference type="Proteomes" id="UP000317691">
    <property type="component" value="Unassembled WGS sequence"/>
</dbReference>
<sequence length="74" mass="8198">MPESAELVSNPAVECIRCAKLFGPTQILHLREDPRRSYVRCQHCGAKNEVRAEDRFTIRLVGIIPEPPAARAGG</sequence>
<reference evidence="1 2" key="1">
    <citation type="journal article" date="2019" name="Nat. Microbiol.">
        <title>Mediterranean grassland soil C-N compound turnover is dependent on rainfall and depth, and is mediated by genomically divergent microorganisms.</title>
        <authorList>
            <person name="Diamond S."/>
            <person name="Andeer P.F."/>
            <person name="Li Z."/>
            <person name="Crits-Christoph A."/>
            <person name="Burstein D."/>
            <person name="Anantharaman K."/>
            <person name="Lane K.R."/>
            <person name="Thomas B.C."/>
            <person name="Pan C."/>
            <person name="Northen T.R."/>
            <person name="Banfield J.F."/>
        </authorList>
    </citation>
    <scope>NUCLEOTIDE SEQUENCE [LARGE SCALE GENOMIC DNA]</scope>
    <source>
        <strain evidence="1">WS_9</strain>
    </source>
</reference>
<comment type="caution">
    <text evidence="1">The sequence shown here is derived from an EMBL/GenBank/DDBJ whole genome shotgun (WGS) entry which is preliminary data.</text>
</comment>
<dbReference type="AlphaFoldDB" id="A0A538TUJ9"/>
<accession>A0A538TUJ9</accession>
<proteinExistence type="predicted"/>
<protein>
    <submittedName>
        <fullName evidence="1">Uncharacterized protein</fullName>
    </submittedName>
</protein>
<dbReference type="EMBL" id="VBOZ01000002">
    <property type="protein sequence ID" value="TMQ67281.1"/>
    <property type="molecule type" value="Genomic_DNA"/>
</dbReference>
<gene>
    <name evidence="1" type="ORF">E6K79_00640</name>
</gene>
<evidence type="ECO:0000313" key="2">
    <source>
        <dbReference type="Proteomes" id="UP000317691"/>
    </source>
</evidence>
<organism evidence="1 2">
    <name type="scientific">Eiseniibacteriota bacterium</name>
    <dbReference type="NCBI Taxonomy" id="2212470"/>
    <lineage>
        <taxon>Bacteria</taxon>
        <taxon>Candidatus Eiseniibacteriota</taxon>
    </lineage>
</organism>
<name>A0A538TUJ9_UNCEI</name>
<evidence type="ECO:0000313" key="1">
    <source>
        <dbReference type="EMBL" id="TMQ67281.1"/>
    </source>
</evidence>